<keyword evidence="3" id="KW-1185">Reference proteome</keyword>
<name>A0A8J2J3Q4_9HEXA</name>
<keyword evidence="1" id="KW-1133">Transmembrane helix</keyword>
<dbReference type="PANTHER" id="PTHR21191:SF16">
    <property type="entry name" value="AQUAPORIN"/>
    <property type="match status" value="1"/>
</dbReference>
<feature type="transmembrane region" description="Helical" evidence="1">
    <location>
        <begin position="72"/>
        <end position="88"/>
    </location>
</feature>
<dbReference type="GO" id="GO:0005737">
    <property type="term" value="C:cytoplasm"/>
    <property type="evidence" value="ECO:0007669"/>
    <property type="project" value="TreeGrafter"/>
</dbReference>
<feature type="transmembrane region" description="Helical" evidence="1">
    <location>
        <begin position="109"/>
        <end position="132"/>
    </location>
</feature>
<evidence type="ECO:0000313" key="2">
    <source>
        <dbReference type="EMBL" id="CAG7660017.1"/>
    </source>
</evidence>
<proteinExistence type="predicted"/>
<reference evidence="2" key="1">
    <citation type="submission" date="2021-06" db="EMBL/GenBank/DDBJ databases">
        <authorList>
            <person name="Hodson N. C."/>
            <person name="Mongue J. A."/>
            <person name="Jaron S. K."/>
        </authorList>
    </citation>
    <scope>NUCLEOTIDE SEQUENCE</scope>
</reference>
<feature type="transmembrane region" description="Helical" evidence="1">
    <location>
        <begin position="207"/>
        <end position="229"/>
    </location>
</feature>
<dbReference type="Proteomes" id="UP000708208">
    <property type="component" value="Unassembled WGS sequence"/>
</dbReference>
<feature type="transmembrane region" description="Helical" evidence="1">
    <location>
        <begin position="241"/>
        <end position="265"/>
    </location>
</feature>
<dbReference type="InterPro" id="IPR051883">
    <property type="entry name" value="AQP11/12_channel"/>
</dbReference>
<protein>
    <recommendedName>
        <fullName evidence="4">Aquaporin</fullName>
    </recommendedName>
</protein>
<evidence type="ECO:0008006" key="4">
    <source>
        <dbReference type="Google" id="ProtNLM"/>
    </source>
</evidence>
<accession>A0A8J2J3Q4</accession>
<keyword evidence="1" id="KW-0472">Membrane</keyword>
<organism evidence="2 3">
    <name type="scientific">Allacma fusca</name>
    <dbReference type="NCBI Taxonomy" id="39272"/>
    <lineage>
        <taxon>Eukaryota</taxon>
        <taxon>Metazoa</taxon>
        <taxon>Ecdysozoa</taxon>
        <taxon>Arthropoda</taxon>
        <taxon>Hexapoda</taxon>
        <taxon>Collembola</taxon>
        <taxon>Symphypleona</taxon>
        <taxon>Sminthuridae</taxon>
        <taxon>Allacma</taxon>
    </lineage>
</organism>
<feature type="transmembrane region" description="Helical" evidence="1">
    <location>
        <begin position="12"/>
        <end position="32"/>
    </location>
</feature>
<sequence length="273" mass="30640">MSETAIVEAQCLTSLASVFLAFMVGQASRYFIRKNWTNIDDTSRVILHELVATFEKAVTCLELPIILDDAGLFWYLLLLTLTGMWFSTQWDRTKSSIPNHIENLTFGRIAFTNVLIQMSIELGWGMLIYPLYVRPLWSLFPGQPIRAMKFNGVWISDLKANNITWYQGCWVEFIGSFLLQLLALLVAGMLSNEWISEVLMQCLSSAVVGYTLDTAGGYFNPVIATILLAGTEGISTFELIMVYWVGSVSGTIVAYLLFKGILTVIGDDDRKQL</sequence>
<dbReference type="OrthoDB" id="1580043at2759"/>
<dbReference type="EMBL" id="CAJVCH010007237">
    <property type="protein sequence ID" value="CAG7660017.1"/>
    <property type="molecule type" value="Genomic_DNA"/>
</dbReference>
<comment type="caution">
    <text evidence="2">The sequence shown here is derived from an EMBL/GenBank/DDBJ whole genome shotgun (WGS) entry which is preliminary data.</text>
</comment>
<dbReference type="AlphaFoldDB" id="A0A8J2J3Q4"/>
<feature type="transmembrane region" description="Helical" evidence="1">
    <location>
        <begin position="173"/>
        <end position="195"/>
    </location>
</feature>
<gene>
    <name evidence="2" type="ORF">AFUS01_LOCUS1298</name>
</gene>
<keyword evidence="1" id="KW-0812">Transmembrane</keyword>
<dbReference type="GO" id="GO:0015267">
    <property type="term" value="F:channel activity"/>
    <property type="evidence" value="ECO:0007669"/>
    <property type="project" value="TreeGrafter"/>
</dbReference>
<dbReference type="PANTHER" id="PTHR21191">
    <property type="entry name" value="AQUAPORIN"/>
    <property type="match status" value="1"/>
</dbReference>
<evidence type="ECO:0000313" key="3">
    <source>
        <dbReference type="Proteomes" id="UP000708208"/>
    </source>
</evidence>
<evidence type="ECO:0000256" key="1">
    <source>
        <dbReference type="SAM" id="Phobius"/>
    </source>
</evidence>